<name>A0A420PED1_FUSOX</name>
<sequence>MKITITASNLQSEPCSAIYPYVLLSTYRLLVCQVCGFASVADEVATHLKTRHRDMQPEHRQELVERIKQIPNILRNQDELRDLRYPTDIIVPIPYLAPPKPDGLKCRACGHIVRRIQKIQKHCADEHQWTNPRGRGRPPPDYHMSAYESPWEEGVACQRFFPSRAGSRWFHVDSQTRLQRDAHKKVHTDSFQSRVAPQELGPVSCSHLSEVVEREKKYWEAMNQPRLSSKDMDSGSFATTSIWMERTQWQAIYKGARRDILRASTRLPDRRALAIDYFLGQGTQENCSDIISSSEAEQKISCILGALDIVVDRCENTIRRTSRFLLCWLNSTRLQHFHERPFSLVAEKSTERKYRNVQKRLLAFAFRTHMMTPRVKRECVRFQLREDLSSQLQVIWEHKVWKLFDWSRGSWPVIQGSSDFGEARDEDSAHPEYELLQDETILFNASQSKDFDEEQGEEEVYSDDEDEDTDSMFGYDEVDRDNSEVAGNQAEADENHHADRASKMRDESDTAIFIEFLELLYQLCLTISTESFAEGQPSSTLLVFFSGILGFSQDCKQFLLARQFCPYLSGLIYIQRLLLMECALPLREYHSIGNPGRLHADQLDQLNSIREKYMITGTQYPFAEMVSLRDFGRNIAHTEPPSLLFSWSDDGETIRYGDFQLTMDKFRQVPDYFISQAEEICDKLMFDLKPDIDLATIKDDMANSLSGYSFVKHPANDLDKAYLDLLYSAYASRESKLSKDGRWRWKSMDSYLKQVTKLDEMLAGGLYTACGQTPRARDLFTLACESGPSTSCSISIWNGLMGYVLRHHKAKRQMGREFYVVRFLPSRLAHVMYKYLVYIRRFAALLRREQQTQAYPYHYERLLFHSSGKPWCTSRLTSILKQATLGIWQREVNIRIFRQMAISITEKHVREVHSPLNIYDDTTADADLNAVFAWQSGHRPLQRGITYGLDGAFPNRLQPALLRSYEWASTRWHEFIHQPSRVLSAPRGRTTSPSNPPLSIATLKRSVAFRYGGGIKERKPSD</sequence>
<dbReference type="Proteomes" id="UP000285860">
    <property type="component" value="Unassembled WGS sequence"/>
</dbReference>
<dbReference type="Pfam" id="PF12013">
    <property type="entry name" value="OrsD"/>
    <property type="match status" value="1"/>
</dbReference>
<evidence type="ECO:0000313" key="4">
    <source>
        <dbReference type="Proteomes" id="UP000285860"/>
    </source>
</evidence>
<dbReference type="PROSITE" id="PS00028">
    <property type="entry name" value="ZINC_FINGER_C2H2_1"/>
    <property type="match status" value="1"/>
</dbReference>
<dbReference type="VEuPathDB" id="FungiDB:HZS61_007476"/>
<proteinExistence type="predicted"/>
<gene>
    <name evidence="3" type="ORF">BFJ68_g16348</name>
</gene>
<protein>
    <recommendedName>
        <fullName evidence="2">C2H2-type domain-containing protein</fullName>
    </recommendedName>
</protein>
<feature type="region of interest" description="Disordered" evidence="1">
    <location>
        <begin position="447"/>
        <end position="475"/>
    </location>
</feature>
<dbReference type="VEuPathDB" id="FungiDB:FOZG_17753"/>
<dbReference type="VEuPathDB" id="FungiDB:FOIG_16932"/>
<dbReference type="VEuPathDB" id="FungiDB:FOC1_g10000712"/>
<organism evidence="3 4">
    <name type="scientific">Fusarium oxysporum</name>
    <name type="common">Fusarium vascular wilt</name>
    <dbReference type="NCBI Taxonomy" id="5507"/>
    <lineage>
        <taxon>Eukaryota</taxon>
        <taxon>Fungi</taxon>
        <taxon>Dikarya</taxon>
        <taxon>Ascomycota</taxon>
        <taxon>Pezizomycotina</taxon>
        <taxon>Sordariomycetes</taxon>
        <taxon>Hypocreomycetidae</taxon>
        <taxon>Hypocreales</taxon>
        <taxon>Nectriaceae</taxon>
        <taxon>Fusarium</taxon>
        <taxon>Fusarium oxysporum species complex</taxon>
    </lineage>
</organism>
<accession>A0A420PED1</accession>
<dbReference type="InterPro" id="IPR013087">
    <property type="entry name" value="Znf_C2H2_type"/>
</dbReference>
<reference evidence="3 4" key="1">
    <citation type="journal article" date="2018" name="Sci. Rep.">
        <title>Characterisation of pathogen-specific regions and novel effector candidates in Fusarium oxysporum f. sp. cepae.</title>
        <authorList>
            <person name="Armitage A.D."/>
            <person name="Taylor A."/>
            <person name="Sobczyk M.K."/>
            <person name="Baxter L."/>
            <person name="Greenfield B.P."/>
            <person name="Bates H.J."/>
            <person name="Wilson F."/>
            <person name="Jackson A.C."/>
            <person name="Ott S."/>
            <person name="Harrison R.J."/>
            <person name="Clarkson J.P."/>
        </authorList>
    </citation>
    <scope>NUCLEOTIDE SEQUENCE [LARGE SCALE GENOMIC DNA]</scope>
    <source>
        <strain evidence="3 4">Fo_A28</strain>
    </source>
</reference>
<dbReference type="VEuPathDB" id="FungiDB:FOXG_06616"/>
<feature type="domain" description="C2H2-type" evidence="2">
    <location>
        <begin position="106"/>
        <end position="127"/>
    </location>
</feature>
<evidence type="ECO:0000256" key="1">
    <source>
        <dbReference type="SAM" id="MobiDB-lite"/>
    </source>
</evidence>
<evidence type="ECO:0000313" key="3">
    <source>
        <dbReference type="EMBL" id="RKK90844.1"/>
    </source>
</evidence>
<dbReference type="VEuPathDB" id="FungiDB:FOZG_18290"/>
<evidence type="ECO:0000259" key="2">
    <source>
        <dbReference type="PROSITE" id="PS00028"/>
    </source>
</evidence>
<dbReference type="EMBL" id="MRCY01000252">
    <property type="protein sequence ID" value="RKK90844.1"/>
    <property type="molecule type" value="Genomic_DNA"/>
</dbReference>
<feature type="compositionally biased region" description="Acidic residues" evidence="1">
    <location>
        <begin position="451"/>
        <end position="470"/>
    </location>
</feature>
<dbReference type="VEuPathDB" id="FungiDB:FOC4_g10000252"/>
<dbReference type="InterPro" id="IPR022698">
    <property type="entry name" value="OrsD"/>
</dbReference>
<dbReference type="VEuPathDB" id="FungiDB:FOMG_17372"/>
<comment type="caution">
    <text evidence="3">The sequence shown here is derived from an EMBL/GenBank/DDBJ whole genome shotgun (WGS) entry which is preliminary data.</text>
</comment>
<dbReference type="AlphaFoldDB" id="A0A420PED1"/>